<organism evidence="4 5">
    <name type="scientific">Elysia chlorotica</name>
    <name type="common">Eastern emerald elysia</name>
    <name type="synonym">Sea slug</name>
    <dbReference type="NCBI Taxonomy" id="188477"/>
    <lineage>
        <taxon>Eukaryota</taxon>
        <taxon>Metazoa</taxon>
        <taxon>Spiralia</taxon>
        <taxon>Lophotrochozoa</taxon>
        <taxon>Mollusca</taxon>
        <taxon>Gastropoda</taxon>
        <taxon>Heterobranchia</taxon>
        <taxon>Euthyneura</taxon>
        <taxon>Panpulmonata</taxon>
        <taxon>Sacoglossa</taxon>
        <taxon>Placobranchoidea</taxon>
        <taxon>Plakobranchidae</taxon>
        <taxon>Elysia</taxon>
    </lineage>
</organism>
<evidence type="ECO:0000256" key="2">
    <source>
        <dbReference type="ARBA" id="ARBA00022840"/>
    </source>
</evidence>
<keyword evidence="5" id="KW-1185">Reference proteome</keyword>
<comment type="caution">
    <text evidence="4">The sequence shown here is derived from an EMBL/GenBank/DDBJ whole genome shotgun (WGS) entry which is preliminary data.</text>
</comment>
<gene>
    <name evidence="4" type="ORF">EGW08_006235</name>
</gene>
<dbReference type="InterPro" id="IPR000719">
    <property type="entry name" value="Prot_kinase_dom"/>
</dbReference>
<dbReference type="PANTHER" id="PTHR24346:SF93">
    <property type="entry name" value="NUAK FAMILY SNF1-LIKE KINASE 1"/>
    <property type="match status" value="1"/>
</dbReference>
<dbReference type="PROSITE" id="PS50011">
    <property type="entry name" value="PROTEIN_KINASE_DOM"/>
    <property type="match status" value="1"/>
</dbReference>
<dbReference type="GO" id="GO:0005524">
    <property type="term" value="F:ATP binding"/>
    <property type="evidence" value="ECO:0007669"/>
    <property type="project" value="UniProtKB-KW"/>
</dbReference>
<evidence type="ECO:0000256" key="1">
    <source>
        <dbReference type="ARBA" id="ARBA00022741"/>
    </source>
</evidence>
<dbReference type="GO" id="GO:0035556">
    <property type="term" value="P:intracellular signal transduction"/>
    <property type="evidence" value="ECO:0007669"/>
    <property type="project" value="TreeGrafter"/>
</dbReference>
<keyword evidence="1" id="KW-0547">Nucleotide-binding</keyword>
<keyword evidence="2" id="KW-0067">ATP-binding</keyword>
<dbReference type="STRING" id="188477.A0A3S0ZUA5"/>
<evidence type="ECO:0000259" key="3">
    <source>
        <dbReference type="PROSITE" id="PS50011"/>
    </source>
</evidence>
<dbReference type="Gene3D" id="1.10.510.10">
    <property type="entry name" value="Transferase(Phosphotransferase) domain 1"/>
    <property type="match status" value="2"/>
</dbReference>
<dbReference type="InterPro" id="IPR011009">
    <property type="entry name" value="Kinase-like_dom_sf"/>
</dbReference>
<dbReference type="OrthoDB" id="193931at2759"/>
<dbReference type="Proteomes" id="UP000271974">
    <property type="component" value="Unassembled WGS sequence"/>
</dbReference>
<dbReference type="GO" id="GO:0000226">
    <property type="term" value="P:microtubule cytoskeleton organization"/>
    <property type="evidence" value="ECO:0007669"/>
    <property type="project" value="TreeGrafter"/>
</dbReference>
<dbReference type="SMART" id="SM00220">
    <property type="entry name" value="S_TKc"/>
    <property type="match status" value="1"/>
</dbReference>
<evidence type="ECO:0000313" key="4">
    <source>
        <dbReference type="EMBL" id="RUS86023.1"/>
    </source>
</evidence>
<dbReference type="Pfam" id="PF00069">
    <property type="entry name" value="Pkinase"/>
    <property type="match status" value="1"/>
</dbReference>
<evidence type="ECO:0000313" key="5">
    <source>
        <dbReference type="Proteomes" id="UP000271974"/>
    </source>
</evidence>
<dbReference type="EMBL" id="RQTK01000153">
    <property type="protein sequence ID" value="RUS86023.1"/>
    <property type="molecule type" value="Genomic_DNA"/>
</dbReference>
<dbReference type="GO" id="GO:0050321">
    <property type="term" value="F:tau-protein kinase activity"/>
    <property type="evidence" value="ECO:0007669"/>
    <property type="project" value="TreeGrafter"/>
</dbReference>
<feature type="non-terminal residue" evidence="4">
    <location>
        <position position="1"/>
    </location>
</feature>
<dbReference type="SUPFAM" id="SSF56112">
    <property type="entry name" value="Protein kinase-like (PK-like)"/>
    <property type="match status" value="1"/>
</dbReference>
<dbReference type="FunFam" id="1.10.510.10:FF:000571">
    <property type="entry name" value="Maternal embryonic leucine zipper kinase"/>
    <property type="match status" value="1"/>
</dbReference>
<reference evidence="4 5" key="1">
    <citation type="submission" date="2019-01" db="EMBL/GenBank/DDBJ databases">
        <title>A draft genome assembly of the solar-powered sea slug Elysia chlorotica.</title>
        <authorList>
            <person name="Cai H."/>
            <person name="Li Q."/>
            <person name="Fang X."/>
            <person name="Li J."/>
            <person name="Curtis N.E."/>
            <person name="Altenburger A."/>
            <person name="Shibata T."/>
            <person name="Feng M."/>
            <person name="Maeda T."/>
            <person name="Schwartz J.A."/>
            <person name="Shigenobu S."/>
            <person name="Lundholm N."/>
            <person name="Nishiyama T."/>
            <person name="Yang H."/>
            <person name="Hasebe M."/>
            <person name="Li S."/>
            <person name="Pierce S.K."/>
            <person name="Wang J."/>
        </authorList>
    </citation>
    <scope>NUCLEOTIDE SEQUENCE [LARGE SCALE GENOMIC DNA]</scope>
    <source>
        <strain evidence="4">EC2010</strain>
        <tissue evidence="4">Whole organism of an adult</tissue>
    </source>
</reference>
<dbReference type="AlphaFoldDB" id="A0A3S0ZUA5"/>
<feature type="non-terminal residue" evidence="4">
    <location>
        <position position="217"/>
    </location>
</feature>
<dbReference type="PANTHER" id="PTHR24346">
    <property type="entry name" value="MAP/MICROTUBULE AFFINITY-REGULATING KINASE"/>
    <property type="match status" value="1"/>
</dbReference>
<dbReference type="GO" id="GO:0005737">
    <property type="term" value="C:cytoplasm"/>
    <property type="evidence" value="ECO:0007669"/>
    <property type="project" value="TreeGrafter"/>
</dbReference>
<accession>A0A3S0ZUA5</accession>
<name>A0A3S0ZUA5_ELYCH</name>
<sequence>LSVHPVFEKKDKIVLVMDYAQGGELYDYLNKMGRLGEWEARRIFRQIVSAIHCCHQVRFSSISALSLNCPCVCNPHRLPLLYSQIADFGLANYYSESSQLSTFCGSPLYASPEIVNGRPYYGPEVDVWSLGVILYTLVYGSMPFESNSLVSLKQQISDGDYRQPSRPSDAAGLIRHMLTVTPARRATMDDALKHWWINFGHAHMPNGQAYNPCGDET</sequence>
<protein>
    <recommendedName>
        <fullName evidence="3">Protein kinase domain-containing protein</fullName>
    </recommendedName>
</protein>
<feature type="domain" description="Protein kinase" evidence="3">
    <location>
        <begin position="1"/>
        <end position="197"/>
    </location>
</feature>
<proteinExistence type="predicted"/>